<proteinExistence type="predicted"/>
<dbReference type="RefSeq" id="XP_018326952.1">
    <property type="nucleotide sequence ID" value="XM_018471450.1"/>
</dbReference>
<dbReference type="KEGG" id="apln:108738176"/>
<dbReference type="GeneID" id="108738176"/>
<accession>A0A1W4X2E8</accession>
<keyword evidence="1" id="KW-1185">Reference proteome</keyword>
<gene>
    <name evidence="2" type="primary">LOC108738176</name>
</gene>
<sequence>MCHLYIRNAILQLHRSFLNIFLGQSSAGLRPLNIEVIYFLYPDVVRFLFRTLVGLDDDVSLDSTTAILSFFLESHFSDDNFLIAYTRDINEIFVNVFVDLVLYNEVSGNFAARVISSLCTNEKIPGIIVEIVDYIQVHFHKMLKNIFRNITTLLKGLYLRYTTLDVQIAVCDKYRILVDEGFQKIIRYLSAQSNNYRTLFLMLQINIVSMDQCFGLELFKKSRFTYEERMGVQNYIPYLLKSVPIGSLNNVIKIILNSEVPIGFKSLCLSNSIARFLRISSDDINVVSSICDTLVVSLLNSFQLNCQYSNSICSNLVLYLLQKLKKIRVNPLLISFVRGQYQKININNVYVTSVVAALLSKDLNLLDCDKQFIKSVIKSIKDSFIFEVVEKDFYLASTIIYYFKCADKTDKLTLLIIVFRFLFEEETCDEALKFVSLAFNIRKTSLLPSTRNLLNKDKLLMYLSNYEVAKFYVQLLIYLRTINDHGDKKDGAFNVIDVSYVFLYKKFLKKIIKKELKDQDRVLEMS</sequence>
<dbReference type="AlphaFoldDB" id="A0A1W4X2E8"/>
<reference evidence="2" key="1">
    <citation type="submission" date="2025-08" db="UniProtKB">
        <authorList>
            <consortium name="RefSeq"/>
        </authorList>
    </citation>
    <scope>IDENTIFICATION</scope>
    <source>
        <tissue evidence="2">Entire body</tissue>
    </source>
</reference>
<name>A0A1W4X2E8_AGRPL</name>
<protein>
    <submittedName>
        <fullName evidence="2">Uncharacterized protein LOC108738176</fullName>
    </submittedName>
</protein>
<evidence type="ECO:0000313" key="2">
    <source>
        <dbReference type="RefSeq" id="XP_018326952.1"/>
    </source>
</evidence>
<evidence type="ECO:0000313" key="1">
    <source>
        <dbReference type="Proteomes" id="UP000192223"/>
    </source>
</evidence>
<dbReference type="InParanoid" id="A0A1W4X2E8"/>
<organism evidence="1 2">
    <name type="scientific">Agrilus planipennis</name>
    <name type="common">Emerald ash borer</name>
    <name type="synonym">Agrilus marcopoli</name>
    <dbReference type="NCBI Taxonomy" id="224129"/>
    <lineage>
        <taxon>Eukaryota</taxon>
        <taxon>Metazoa</taxon>
        <taxon>Ecdysozoa</taxon>
        <taxon>Arthropoda</taxon>
        <taxon>Hexapoda</taxon>
        <taxon>Insecta</taxon>
        <taxon>Pterygota</taxon>
        <taxon>Neoptera</taxon>
        <taxon>Endopterygota</taxon>
        <taxon>Coleoptera</taxon>
        <taxon>Polyphaga</taxon>
        <taxon>Elateriformia</taxon>
        <taxon>Buprestoidea</taxon>
        <taxon>Buprestidae</taxon>
        <taxon>Agrilinae</taxon>
        <taxon>Agrilus</taxon>
    </lineage>
</organism>
<dbReference type="Proteomes" id="UP000192223">
    <property type="component" value="Unplaced"/>
</dbReference>